<proteinExistence type="predicted"/>
<feature type="compositionally biased region" description="Polar residues" evidence="1">
    <location>
        <begin position="24"/>
        <end position="34"/>
    </location>
</feature>
<name>A0A919AY98_9ACTN</name>
<dbReference type="EMBL" id="BNBD01000002">
    <property type="protein sequence ID" value="GHF31587.1"/>
    <property type="molecule type" value="Genomic_DNA"/>
</dbReference>
<evidence type="ECO:0000256" key="1">
    <source>
        <dbReference type="SAM" id="MobiDB-lite"/>
    </source>
</evidence>
<dbReference type="Proteomes" id="UP000638313">
    <property type="component" value="Unassembled WGS sequence"/>
</dbReference>
<sequence length="52" mass="5870">MAKNKDRKQQKSSTQSSEKARSSAMESQSKSAVQPTPGDVARKHRERRFGHN</sequence>
<keyword evidence="3" id="KW-1185">Reference proteome</keyword>
<evidence type="ECO:0008006" key="4">
    <source>
        <dbReference type="Google" id="ProtNLM"/>
    </source>
</evidence>
<evidence type="ECO:0000313" key="3">
    <source>
        <dbReference type="Proteomes" id="UP000638313"/>
    </source>
</evidence>
<gene>
    <name evidence="2" type="ORF">GCM10010218_10500</name>
</gene>
<feature type="compositionally biased region" description="Basic residues" evidence="1">
    <location>
        <begin position="1"/>
        <end position="10"/>
    </location>
</feature>
<dbReference type="AlphaFoldDB" id="A0A919AY98"/>
<accession>A0A919AY98</accession>
<comment type="caution">
    <text evidence="2">The sequence shown here is derived from an EMBL/GenBank/DDBJ whole genome shotgun (WGS) entry which is preliminary data.</text>
</comment>
<feature type="compositionally biased region" description="Basic residues" evidence="1">
    <location>
        <begin position="42"/>
        <end position="52"/>
    </location>
</feature>
<organism evidence="2 3">
    <name type="scientific">Streptomyces mashuensis</name>
    <dbReference type="NCBI Taxonomy" id="33904"/>
    <lineage>
        <taxon>Bacteria</taxon>
        <taxon>Bacillati</taxon>
        <taxon>Actinomycetota</taxon>
        <taxon>Actinomycetes</taxon>
        <taxon>Kitasatosporales</taxon>
        <taxon>Streptomycetaceae</taxon>
        <taxon>Streptomyces</taxon>
    </lineage>
</organism>
<evidence type="ECO:0000313" key="2">
    <source>
        <dbReference type="EMBL" id="GHF31587.1"/>
    </source>
</evidence>
<reference evidence="2" key="1">
    <citation type="journal article" date="2014" name="Int. J. Syst. Evol. Microbiol.">
        <title>Complete genome sequence of Corynebacterium casei LMG S-19264T (=DSM 44701T), isolated from a smear-ripened cheese.</title>
        <authorList>
            <consortium name="US DOE Joint Genome Institute (JGI-PGF)"/>
            <person name="Walter F."/>
            <person name="Albersmeier A."/>
            <person name="Kalinowski J."/>
            <person name="Ruckert C."/>
        </authorList>
    </citation>
    <scope>NUCLEOTIDE SEQUENCE</scope>
    <source>
        <strain evidence="2">JCM 4059</strain>
    </source>
</reference>
<dbReference type="RefSeq" id="WP_190128239.1">
    <property type="nucleotide sequence ID" value="NZ_BNBD01000002.1"/>
</dbReference>
<feature type="region of interest" description="Disordered" evidence="1">
    <location>
        <begin position="1"/>
        <end position="52"/>
    </location>
</feature>
<reference evidence="2" key="2">
    <citation type="submission" date="2020-09" db="EMBL/GenBank/DDBJ databases">
        <authorList>
            <person name="Sun Q."/>
            <person name="Ohkuma M."/>
        </authorList>
    </citation>
    <scope>NUCLEOTIDE SEQUENCE</scope>
    <source>
        <strain evidence="2">JCM 4059</strain>
    </source>
</reference>
<protein>
    <recommendedName>
        <fullName evidence="4">Small hydrophilic protein</fullName>
    </recommendedName>
</protein>